<reference evidence="2" key="1">
    <citation type="submission" date="2019-08" db="EMBL/GenBank/DDBJ databases">
        <authorList>
            <person name="Kucharzyk K."/>
            <person name="Murdoch R.W."/>
            <person name="Higgins S."/>
            <person name="Loffler F."/>
        </authorList>
    </citation>
    <scope>NUCLEOTIDE SEQUENCE</scope>
</reference>
<dbReference type="InterPro" id="IPR051918">
    <property type="entry name" value="STPP_CPPED1"/>
</dbReference>
<comment type="caution">
    <text evidence="2">The sequence shown here is derived from an EMBL/GenBank/DDBJ whole genome shotgun (WGS) entry which is preliminary data.</text>
</comment>
<feature type="domain" description="Calcineurin-like phosphoesterase" evidence="1">
    <location>
        <begin position="37"/>
        <end position="255"/>
    </location>
</feature>
<sequence length="338" mass="38852">MIRSCKKVLLMTMVFFLIFPLGSVFANDANGWYHIPVLTDCHYPVKTKTTLSASAQERLIANKLKAIETLNHWSDIDFIAFLGDIIPDGGNETEWNHAKDFFSRLKKPIVAIAGNHEYSYVDNRDAKGKLALASKEQKESKYSKFKDLFNISGDVFQSRIVGRYLLVFLNPDIDTKNLVELNERQLQWFENELSTHPDMPTIVFCHAPLLGTQFNWEENDTNLPKKAVQPAKAISSILNNHKQVFMWVSGHTHTPPTVSSFNHPVNIYQGRVVNIHCPAWEEEPLWLNSLYLFPDKVMIRTFNFNTGNWEEKLDRVVFPNDVPVYHDVAFTDPLRPAM</sequence>
<dbReference type="EMBL" id="VSSQ01000426">
    <property type="protein sequence ID" value="MPL94388.1"/>
    <property type="molecule type" value="Genomic_DNA"/>
</dbReference>
<dbReference type="EC" id="3.1.4.53" evidence="2"/>
<dbReference type="Gene3D" id="3.60.21.10">
    <property type="match status" value="1"/>
</dbReference>
<evidence type="ECO:0000259" key="1">
    <source>
        <dbReference type="Pfam" id="PF00149"/>
    </source>
</evidence>
<organism evidence="2">
    <name type="scientific">bioreactor metagenome</name>
    <dbReference type="NCBI Taxonomy" id="1076179"/>
    <lineage>
        <taxon>unclassified sequences</taxon>
        <taxon>metagenomes</taxon>
        <taxon>ecological metagenomes</taxon>
    </lineage>
</organism>
<dbReference type="Pfam" id="PF00149">
    <property type="entry name" value="Metallophos"/>
    <property type="match status" value="1"/>
</dbReference>
<keyword evidence="2" id="KW-0378">Hydrolase</keyword>
<dbReference type="SUPFAM" id="SSF56300">
    <property type="entry name" value="Metallo-dependent phosphatases"/>
    <property type="match status" value="1"/>
</dbReference>
<dbReference type="PANTHER" id="PTHR43143">
    <property type="entry name" value="METALLOPHOSPHOESTERASE, CALCINEURIN SUPERFAMILY"/>
    <property type="match status" value="1"/>
</dbReference>
<protein>
    <submittedName>
        <fullName evidence="2">3',5'-cyclic adenosine monophosphate phosphodiesterase CpdA</fullName>
        <ecNumber evidence="2">3.1.4.53</ecNumber>
    </submittedName>
</protein>
<name>A0A644VSP1_9ZZZZ</name>
<evidence type="ECO:0000313" key="2">
    <source>
        <dbReference type="EMBL" id="MPL94388.1"/>
    </source>
</evidence>
<dbReference type="PANTHER" id="PTHR43143:SF1">
    <property type="entry name" value="SERINE_THREONINE-PROTEIN PHOSPHATASE CPPED1"/>
    <property type="match status" value="1"/>
</dbReference>
<dbReference type="InterPro" id="IPR029052">
    <property type="entry name" value="Metallo-depent_PP-like"/>
</dbReference>
<dbReference type="AlphaFoldDB" id="A0A644VSP1"/>
<gene>
    <name evidence="2" type="primary">cpdA_36</name>
    <name evidence="2" type="ORF">SDC9_40541</name>
</gene>
<dbReference type="InterPro" id="IPR004843">
    <property type="entry name" value="Calcineurin-like_PHP"/>
</dbReference>
<dbReference type="GO" id="GO:0004115">
    <property type="term" value="F:3',5'-cyclic-AMP phosphodiesterase activity"/>
    <property type="evidence" value="ECO:0007669"/>
    <property type="project" value="UniProtKB-EC"/>
</dbReference>
<accession>A0A644VSP1</accession>
<proteinExistence type="predicted"/>